<feature type="coiled-coil region" evidence="1">
    <location>
        <begin position="1"/>
        <end position="28"/>
    </location>
</feature>
<evidence type="ECO:0000256" key="1">
    <source>
        <dbReference type="SAM" id="Coils"/>
    </source>
</evidence>
<dbReference type="AlphaFoldDB" id="A0A6J8E9C8"/>
<keyword evidence="1" id="KW-0175">Coiled coil</keyword>
<gene>
    <name evidence="2" type="ORF">MCOR_48851</name>
</gene>
<dbReference type="OrthoDB" id="6096731at2759"/>
<protein>
    <submittedName>
        <fullName evidence="2">Uncharacterized protein</fullName>
    </submittedName>
</protein>
<dbReference type="Pfam" id="PF03564">
    <property type="entry name" value="DUF1759"/>
    <property type="match status" value="1"/>
</dbReference>
<evidence type="ECO:0000313" key="3">
    <source>
        <dbReference type="Proteomes" id="UP000507470"/>
    </source>
</evidence>
<proteinExistence type="predicted"/>
<evidence type="ECO:0000313" key="2">
    <source>
        <dbReference type="EMBL" id="CAC5416212.1"/>
    </source>
</evidence>
<dbReference type="EMBL" id="CACVKT020008611">
    <property type="protein sequence ID" value="CAC5416212.1"/>
    <property type="molecule type" value="Genomic_DNA"/>
</dbReference>
<dbReference type="InterPro" id="IPR005312">
    <property type="entry name" value="DUF1759"/>
</dbReference>
<accession>A0A6J8E9C8</accession>
<keyword evidence="3" id="KW-1185">Reference proteome</keyword>
<organism evidence="2 3">
    <name type="scientific">Mytilus coruscus</name>
    <name type="common">Sea mussel</name>
    <dbReference type="NCBI Taxonomy" id="42192"/>
    <lineage>
        <taxon>Eukaryota</taxon>
        <taxon>Metazoa</taxon>
        <taxon>Spiralia</taxon>
        <taxon>Lophotrochozoa</taxon>
        <taxon>Mollusca</taxon>
        <taxon>Bivalvia</taxon>
        <taxon>Autobranchia</taxon>
        <taxon>Pteriomorphia</taxon>
        <taxon>Mytilida</taxon>
        <taxon>Mytiloidea</taxon>
        <taxon>Mytilidae</taxon>
        <taxon>Mytilinae</taxon>
        <taxon>Mytilus</taxon>
    </lineage>
</organism>
<name>A0A6J8E9C8_MYTCO</name>
<sequence>MKKTTKEMEQTEWEYMDAQNECREYLIESKDGSSVASSDALQVIEILGHSAVAYDAAKERLERKYGGQRRQITMYIEELETFKPTREGFAKHIEKFADLLDIAVVNLKEAGRFEELMNGSLYNKLQRKMTESMLWRYHRWIFESGKIESVECLREWILQESEFPTIASEYTD</sequence>
<reference evidence="2 3" key="1">
    <citation type="submission" date="2020-06" db="EMBL/GenBank/DDBJ databases">
        <authorList>
            <person name="Li R."/>
            <person name="Bekaert M."/>
        </authorList>
    </citation>
    <scope>NUCLEOTIDE SEQUENCE [LARGE SCALE GENOMIC DNA]</scope>
    <source>
        <strain evidence="3">wild</strain>
    </source>
</reference>
<dbReference type="Proteomes" id="UP000507470">
    <property type="component" value="Unassembled WGS sequence"/>
</dbReference>